<gene>
    <name evidence="1" type="ORF">PsorP6_002521</name>
</gene>
<keyword evidence="2" id="KW-1185">Reference proteome</keyword>
<protein>
    <submittedName>
        <fullName evidence="1">Uncharacterized protein</fullName>
    </submittedName>
</protein>
<name>A0ACC0WW28_9STRA</name>
<proteinExistence type="predicted"/>
<sequence>MPLSYYRYAMTAPLAGSNAVIMLRSPDHKVLSPFRSGANFARRLGSVLEHLPKTVEGVILASLGLTFYALGSNNFY</sequence>
<evidence type="ECO:0000313" key="2">
    <source>
        <dbReference type="Proteomes" id="UP001163321"/>
    </source>
</evidence>
<dbReference type="EMBL" id="CM047580">
    <property type="protein sequence ID" value="KAI9922905.1"/>
    <property type="molecule type" value="Genomic_DNA"/>
</dbReference>
<evidence type="ECO:0000313" key="1">
    <source>
        <dbReference type="EMBL" id="KAI9922905.1"/>
    </source>
</evidence>
<reference evidence="1 2" key="1">
    <citation type="journal article" date="2022" name="bioRxiv">
        <title>The genome of the oomycete Peronosclerospora sorghi, a cosmopolitan pathogen of maize and sorghum, is inflated with dispersed pseudogenes.</title>
        <authorList>
            <person name="Fletcher K."/>
            <person name="Martin F."/>
            <person name="Isakeit T."/>
            <person name="Cavanaugh K."/>
            <person name="Magill C."/>
            <person name="Michelmore R."/>
        </authorList>
    </citation>
    <scope>NUCLEOTIDE SEQUENCE [LARGE SCALE GENOMIC DNA]</scope>
    <source>
        <strain evidence="1">P6</strain>
    </source>
</reference>
<accession>A0ACC0WW28</accession>
<organism evidence="1 2">
    <name type="scientific">Peronosclerospora sorghi</name>
    <dbReference type="NCBI Taxonomy" id="230839"/>
    <lineage>
        <taxon>Eukaryota</taxon>
        <taxon>Sar</taxon>
        <taxon>Stramenopiles</taxon>
        <taxon>Oomycota</taxon>
        <taxon>Peronosporomycetes</taxon>
        <taxon>Peronosporales</taxon>
        <taxon>Peronosporaceae</taxon>
        <taxon>Peronosclerospora</taxon>
    </lineage>
</organism>
<comment type="caution">
    <text evidence="1">The sequence shown here is derived from an EMBL/GenBank/DDBJ whole genome shotgun (WGS) entry which is preliminary data.</text>
</comment>
<dbReference type="Proteomes" id="UP001163321">
    <property type="component" value="Chromosome 1"/>
</dbReference>